<feature type="transmembrane region" description="Helical" evidence="1">
    <location>
        <begin position="68"/>
        <end position="91"/>
    </location>
</feature>
<name>A0A0D5CLU4_9MICO</name>
<keyword evidence="2" id="KW-0732">Signal</keyword>
<reference evidence="3 4" key="1">
    <citation type="journal article" date="2015" name="Genome Announc.">
        <title>Complete Genome Sequence of Clavibacter michiganensis subsp. insidiosus R1-1 Using PacBio Single-Molecule Real-Time Technology.</title>
        <authorList>
            <person name="Lu Y."/>
            <person name="Samac D.A."/>
            <person name="Glazebrook J."/>
            <person name="Ishimaru C.A."/>
        </authorList>
    </citation>
    <scope>NUCLEOTIDE SEQUENCE [LARGE SCALE GENOMIC DNA]</scope>
    <source>
        <strain evidence="3 4">R1-1</strain>
        <plasmid evidence="3 4">pCI1</plasmid>
    </source>
</reference>
<dbReference type="HOGENOM" id="CLU_1537373_0_0_11"/>
<dbReference type="PATRIC" id="fig|33014.5.peg.3177"/>
<feature type="signal peptide" evidence="2">
    <location>
        <begin position="1"/>
        <end position="25"/>
    </location>
</feature>
<protein>
    <recommendedName>
        <fullName evidence="5">Integral membrane protein</fullName>
    </recommendedName>
</protein>
<feature type="transmembrane region" description="Helical" evidence="1">
    <location>
        <begin position="36"/>
        <end position="56"/>
    </location>
</feature>
<feature type="transmembrane region" description="Helical" evidence="1">
    <location>
        <begin position="122"/>
        <end position="140"/>
    </location>
</feature>
<feature type="transmembrane region" description="Helical" evidence="1">
    <location>
        <begin position="97"/>
        <end position="115"/>
    </location>
</feature>
<dbReference type="OrthoDB" id="5124731at2"/>
<dbReference type="AlphaFoldDB" id="A0A0D5CLU4"/>
<evidence type="ECO:0000313" key="4">
    <source>
        <dbReference type="Proteomes" id="UP000032604"/>
    </source>
</evidence>
<feature type="transmembrane region" description="Helical" evidence="1">
    <location>
        <begin position="152"/>
        <end position="171"/>
    </location>
</feature>
<dbReference type="RefSeq" id="WP_045530799.1">
    <property type="nucleotide sequence ID" value="NZ_CP011044.1"/>
</dbReference>
<dbReference type="Proteomes" id="UP000032604">
    <property type="component" value="Plasmid pCI1"/>
</dbReference>
<evidence type="ECO:0008006" key="5">
    <source>
        <dbReference type="Google" id="ProtNLM"/>
    </source>
</evidence>
<evidence type="ECO:0000256" key="2">
    <source>
        <dbReference type="SAM" id="SignalP"/>
    </source>
</evidence>
<keyword evidence="1" id="KW-1133">Transmembrane helix</keyword>
<keyword evidence="1" id="KW-0472">Membrane</keyword>
<geneLocation type="plasmid" evidence="3 4">
    <name>pCI1</name>
</geneLocation>
<feature type="chain" id="PRO_5038989885" description="Integral membrane protein" evidence="2">
    <location>
        <begin position="26"/>
        <end position="174"/>
    </location>
</feature>
<keyword evidence="1" id="KW-0812">Transmembrane</keyword>
<dbReference type="KEGG" id="cmh:VO01_15425"/>
<accession>A0A0D5CLU4</accession>
<gene>
    <name evidence="3" type="ORF">VO01_15425</name>
</gene>
<keyword evidence="3" id="KW-0614">Plasmid</keyword>
<evidence type="ECO:0000313" key="3">
    <source>
        <dbReference type="EMBL" id="AJW80641.1"/>
    </source>
</evidence>
<organism evidence="3 4">
    <name type="scientific">Clavibacter michiganensis subsp. insidiosus</name>
    <dbReference type="NCBI Taxonomy" id="33014"/>
    <lineage>
        <taxon>Bacteria</taxon>
        <taxon>Bacillati</taxon>
        <taxon>Actinomycetota</taxon>
        <taxon>Actinomycetes</taxon>
        <taxon>Micrococcales</taxon>
        <taxon>Microbacteriaceae</taxon>
        <taxon>Clavibacter</taxon>
    </lineage>
</organism>
<sequence>MLTSTLHPLAILGALPNLAAASADAAERYYTDWTTVWPWTIALVWCAAWAAAYVGVLRFAIRMRGDGVLTGIVSLVPAGFWIATLGAIASHIPSEPAVFWIYLGGIVILGVTFLLSEVGGKWGAGGAAVLLVVQGVSEMIRRLSAEAHMPEGTFLGVAAGAVIVVAILAAASRR</sequence>
<proteinExistence type="predicted"/>
<dbReference type="EMBL" id="CP011044">
    <property type="protein sequence ID" value="AJW80641.1"/>
    <property type="molecule type" value="Genomic_DNA"/>
</dbReference>
<evidence type="ECO:0000256" key="1">
    <source>
        <dbReference type="SAM" id="Phobius"/>
    </source>
</evidence>